<dbReference type="Proteomes" id="UP001530400">
    <property type="component" value="Unassembled WGS sequence"/>
</dbReference>
<feature type="compositionally biased region" description="Basic residues" evidence="2">
    <location>
        <begin position="2043"/>
        <end position="2053"/>
    </location>
</feature>
<accession>A0ABD3QT58</accession>
<feature type="region of interest" description="Disordered" evidence="2">
    <location>
        <begin position="1000"/>
        <end position="1040"/>
    </location>
</feature>
<feature type="compositionally biased region" description="Polar residues" evidence="2">
    <location>
        <begin position="1028"/>
        <end position="1040"/>
    </location>
</feature>
<name>A0ABD3QT58_9STRA</name>
<feature type="compositionally biased region" description="Basic and acidic residues" evidence="2">
    <location>
        <begin position="1193"/>
        <end position="1210"/>
    </location>
</feature>
<feature type="compositionally biased region" description="Basic and acidic residues" evidence="2">
    <location>
        <begin position="685"/>
        <end position="698"/>
    </location>
</feature>
<dbReference type="InterPro" id="IPR042201">
    <property type="entry name" value="FH2_Formin_sf"/>
</dbReference>
<dbReference type="SMART" id="SM00498">
    <property type="entry name" value="FH2"/>
    <property type="match status" value="1"/>
</dbReference>
<feature type="compositionally biased region" description="Polar residues" evidence="2">
    <location>
        <begin position="1182"/>
        <end position="1192"/>
    </location>
</feature>
<evidence type="ECO:0000313" key="5">
    <source>
        <dbReference type="EMBL" id="KAL3802701.1"/>
    </source>
</evidence>
<dbReference type="EMBL" id="JALLPJ020000088">
    <property type="protein sequence ID" value="KAL3802701.1"/>
    <property type="molecule type" value="Genomic_DNA"/>
</dbReference>
<feature type="region of interest" description="Disordered" evidence="2">
    <location>
        <begin position="2018"/>
        <end position="2382"/>
    </location>
</feature>
<feature type="region of interest" description="Disordered" evidence="2">
    <location>
        <begin position="1428"/>
        <end position="1447"/>
    </location>
</feature>
<dbReference type="InterPro" id="IPR029021">
    <property type="entry name" value="Prot-tyrosine_phosphatase-like"/>
</dbReference>
<evidence type="ECO:0000259" key="4">
    <source>
        <dbReference type="PROSITE" id="PS51444"/>
    </source>
</evidence>
<dbReference type="Pfam" id="PF02181">
    <property type="entry name" value="FH2"/>
    <property type="match status" value="1"/>
</dbReference>
<feature type="region of interest" description="Disordered" evidence="2">
    <location>
        <begin position="184"/>
        <end position="226"/>
    </location>
</feature>
<reference evidence="5 6" key="1">
    <citation type="submission" date="2024-10" db="EMBL/GenBank/DDBJ databases">
        <title>Updated reference genomes for cyclostephanoid diatoms.</title>
        <authorList>
            <person name="Roberts W.R."/>
            <person name="Alverson A.J."/>
        </authorList>
    </citation>
    <scope>NUCLEOTIDE SEQUENCE [LARGE SCALE GENOMIC DNA]</scope>
    <source>
        <strain evidence="5 6">AJA010-31</strain>
    </source>
</reference>
<keyword evidence="1" id="KW-0175">Coiled coil</keyword>
<feature type="region of interest" description="Disordered" evidence="2">
    <location>
        <begin position="1562"/>
        <end position="1586"/>
    </location>
</feature>
<organism evidence="5 6">
    <name type="scientific">Cyclotella atomus</name>
    <dbReference type="NCBI Taxonomy" id="382360"/>
    <lineage>
        <taxon>Eukaryota</taxon>
        <taxon>Sar</taxon>
        <taxon>Stramenopiles</taxon>
        <taxon>Ochrophyta</taxon>
        <taxon>Bacillariophyta</taxon>
        <taxon>Coscinodiscophyceae</taxon>
        <taxon>Thalassiosirophycidae</taxon>
        <taxon>Stephanodiscales</taxon>
        <taxon>Stephanodiscaceae</taxon>
        <taxon>Cyclotella</taxon>
    </lineage>
</organism>
<dbReference type="SUPFAM" id="SSF101447">
    <property type="entry name" value="Formin homology 2 domain (FH2 domain)"/>
    <property type="match status" value="1"/>
</dbReference>
<evidence type="ECO:0000259" key="3">
    <source>
        <dbReference type="PROSITE" id="PS51182"/>
    </source>
</evidence>
<evidence type="ECO:0000256" key="1">
    <source>
        <dbReference type="SAM" id="Coils"/>
    </source>
</evidence>
<dbReference type="PANTHER" id="PTHR45725">
    <property type="entry name" value="FORMIN HOMOLOGY 2 FAMILY MEMBER"/>
    <property type="match status" value="1"/>
</dbReference>
<feature type="compositionally biased region" description="Low complexity" evidence="2">
    <location>
        <begin position="2180"/>
        <end position="2191"/>
    </location>
</feature>
<dbReference type="SUPFAM" id="SSF52799">
    <property type="entry name" value="(Phosphotyrosine protein) phosphatases II"/>
    <property type="match status" value="1"/>
</dbReference>
<gene>
    <name evidence="5" type="ORF">ACHAWO_007315</name>
</gene>
<feature type="coiled-coil region" evidence="1">
    <location>
        <begin position="1802"/>
        <end position="1833"/>
    </location>
</feature>
<feature type="coiled-coil region" evidence="1">
    <location>
        <begin position="1927"/>
        <end position="1963"/>
    </location>
</feature>
<proteinExistence type="predicted"/>
<dbReference type="InterPro" id="IPR019309">
    <property type="entry name" value="WASHC3"/>
</dbReference>
<feature type="compositionally biased region" description="Polar residues" evidence="2">
    <location>
        <begin position="2088"/>
        <end position="2118"/>
    </location>
</feature>
<dbReference type="InterPro" id="IPR014020">
    <property type="entry name" value="Tensin_C2-dom"/>
</dbReference>
<evidence type="ECO:0000256" key="2">
    <source>
        <dbReference type="SAM" id="MobiDB-lite"/>
    </source>
</evidence>
<feature type="region of interest" description="Disordered" evidence="2">
    <location>
        <begin position="1369"/>
        <end position="1388"/>
    </location>
</feature>
<feature type="region of interest" description="Disordered" evidence="2">
    <location>
        <begin position="102"/>
        <end position="141"/>
    </location>
</feature>
<sequence length="2568" mass="283059">MAEITDSIDWGDIATSVQSSDEIFKSALDVEPAPSSDTTDSSQVAAAATSTEHVVESKPAQHLSAAPLKHFHKKQLDKLSRHVPPSLDLHYITPQLVGMAPPKCKYTQEEPSSPGSSSQMHVSTLRPKKRHENDPAELSSFLERRHPKRYLLFNVSDEDVDDRSLLLLGRQVVHLPWGSPRFTSQQSGVNSLERQNSQECPSSPNPLKSPGSNNIAEQTNNKSSQTPAVSRVMEICYAIHAYLTTSSIKGKRSPIACVYCSNGKTRTGVVAACYLRFANKVPDALSGFELFCERRGITPGIQDNMSGSLPPSLRQFFKNFDAVVNLKRYPHPQPLLLKSVQLQGVPVDDMPCIDIWEHGDVARHQVYSSHDDVTLNEWDDDEGSYGIGQILNRDFTLVCRFGGRFAQDADDPTKVLFRYVNSTKFLKDGELELGMESVDMMRRYADSFDEEDFLLTFEFESIDDDETFAQRARMSIAPGLRLDALKIGDRVLEGMDSILHGWRVISESHLSHFSFVAEDELKLDLSAFTMDCLGSYLDFRRIALQLTNGDADSAREELTHGLFGTFFTPRIEAAVADELVITNFRDTTNENALYVDDIDDIPEQQKSCDEESYFTANDDEIQEDSSIDRSIEQSSLDDGNRPPPQSRSNEEETPFSHPELIMIESNDAVEEEKTYYEPEITSADESTHNESDYHHRDAMSPVNNAEENGISEPNTPFADRSRSSLLDALKLRELGKSMASVGINDTRSSLLKEISESARKRNQHIEGYEEYTQPLSLPNITVEKYSKPRSDAGSLFISASSDSSVGEVDCESIASDGAVISPVSGSDLPDATISNDLSPIDIQQPILDDAELATEEVKEEKKAKELQPLSSLAAAAAKLTLENRAPDNLADEEHTIYLSSPHETLLDQGTSEVDAAVPEDVIVNETIIVEYEEKVANCDANQTIGTSLSVDIEKTAASTQDIESEPILAILDATESVNTANNEISSDTEASTIYSKAAQPGLSDVPAHHDSLTLPDACPQKRSEQKSESNQQSPSKQARSSLAIAASLVRLAPDRQDGISLMRPADQLQINELDTGQPSMPEEEVTGEILSNCDIFPASIADVEDDAVQLDPEAVHNAMRAKPNSELDGEGDGNDNADNQSQAEFNTQSTEHGQPPKSPHPRNALTAMLKKQKSEDVGEPLNGTTNQSTSPDNEVKSTAADKEPPLNKDPKYEKYFRMLKMGLPMGAVQNAMQRDGLDPTVMDLDHTKSVASQRNVESKKEDEDQPPLKDDPKYQKYFKMLKMGLPMGAVQNAMQRDGLDPTIMDLDHNKSVARQLKKEGENDGPPLKDDPKYQKYFKMLKMGLPMGAVQNALQRDGLDPSIIELDPNKSVASQLKKDEDDGPPLKEDPKYQKYFKMLKMGLPLGAVKNALQRDGLDASIMDLDPEKSIASQQKQEEEELVDKGPPLKDDPKYQKYFKMLKMGLPMGAVQNAMKRDSMDPSIIELDPEKSVEYQKALATRKKSVLKKKSTKEPKKPKVRRKKIYWSPIEESKIDDNSLWSMIKGSVQFDSLKFDQDEFESLFTDTSTPGEKKKTTSDKSAASKQKKSVQVIDAKRGMNGGIILARLKVDFSTLAQMVDSMDSGHFDDTQLKALLEFLPTQDERSSIQQYVKDASSTEESKNAAINDFCACEKYMYAMMSIDNADKKFECMLFKYQFEHKLGELMEGVTTLINACEEVQKSVRLRKLMAMILMLGNQINTGGTGRMAHGFTLDALLKLDEAKAFDKKTSVLQYLAKLVKVNEPDLLKIHAELPSVGPAESVVVDGLISELRDLIERLKNVKATAEAEGQRYRASKTDFKSGTALDRLRQQKTEIKVIEDVNMYNQTKPAQLTPMEKFVVYAEKRTMEALARTDEVQELFKGVLAYFGEDPAMTSVDFFGTLNKFVGALDGAYEVVKRLEAQKAAEEKKAAAQRAREAKKAQAQKDEAVPDANLIDAVTQKGKLNLTGQRKQFADPFAGPDQEQDATSKIGSNALPMQRKQNADPFVGPSSPGQDSQAEDEITRIKSKSPPKKSPKAQTTKEKFFPATSPKTKDDSPSKSPTMRFFPATSPGSQTAQEITSSRSQRYNTKTSSTARTNQADVADDDKNQDPRAALMAMLSKRNPPIHEDENASAKESKDGVCISEKKDDTQLDPKAALMAVSSEHNSSAAESSPVDDDKGSRDEVVGDEKKEDIQPDPRATLMTMLSKRQPLSEEEPAIQPMLSKRNPSLADEPAPPTQVGDDANAEVSTDPSSYEKASENPEDEAQPDPRAADPRAALMAMLSKRNPSLADEPAPPTQVGEDTNAEVSTDPFSDDKASENPEDEAQLDPRAAIMEMLSKRHPSAFERLNHKDQETEINDSTSVHHDKLREALLETDHEPTTSLASLPDSLNISSFDTAPSTEEPPTINIEPTNSTALTIDVNKNSLVSNVASPINITAMAAAAAKKKSRPQGSPALSSVEKPLIRSKFSSSSSSAPLGIAAMAAAAARQKILLKEAIKECDTSDLYTTTVEDVDQPKTNQEENSDWLSDVDQWAAEKSSAGAANVKLLE</sequence>
<feature type="compositionally biased region" description="Polar residues" evidence="2">
    <location>
        <begin position="701"/>
        <end position="714"/>
    </location>
</feature>
<dbReference type="PANTHER" id="PTHR45725:SF1">
    <property type="entry name" value="DISHEVELLED ASSOCIATED ACTIVATOR OF MORPHOGENESIS, ISOFORM D"/>
    <property type="match status" value="1"/>
</dbReference>
<dbReference type="PROSITE" id="PS51444">
    <property type="entry name" value="FH2"/>
    <property type="match status" value="1"/>
</dbReference>
<feature type="compositionally biased region" description="Polar residues" evidence="2">
    <location>
        <begin position="35"/>
        <end position="52"/>
    </location>
</feature>
<feature type="compositionally biased region" description="Low complexity" evidence="2">
    <location>
        <begin position="109"/>
        <end position="119"/>
    </location>
</feature>
<evidence type="ECO:0008006" key="7">
    <source>
        <dbReference type="Google" id="ProtNLM"/>
    </source>
</evidence>
<feature type="compositionally biased region" description="Basic and acidic residues" evidence="2">
    <location>
        <begin position="2143"/>
        <end position="2170"/>
    </location>
</feature>
<feature type="region of interest" description="Disordered" evidence="2">
    <location>
        <begin position="1249"/>
        <end position="1272"/>
    </location>
</feature>
<dbReference type="PROSITE" id="PS51182">
    <property type="entry name" value="C2_TENSIN"/>
    <property type="match status" value="1"/>
</dbReference>
<feature type="compositionally biased region" description="Basic and acidic residues" evidence="2">
    <location>
        <begin position="2194"/>
        <end position="2214"/>
    </location>
</feature>
<feature type="region of interest" description="Disordered" evidence="2">
    <location>
        <begin position="1123"/>
        <end position="1210"/>
    </location>
</feature>
<dbReference type="Gene3D" id="3.90.190.10">
    <property type="entry name" value="Protein tyrosine phosphatase superfamily"/>
    <property type="match status" value="1"/>
</dbReference>
<feature type="region of interest" description="Disordered" evidence="2">
    <location>
        <begin position="607"/>
        <end position="660"/>
    </location>
</feature>
<feature type="compositionally biased region" description="Basic and acidic residues" evidence="2">
    <location>
        <begin position="1375"/>
        <end position="1388"/>
    </location>
</feature>
<evidence type="ECO:0000313" key="6">
    <source>
        <dbReference type="Proteomes" id="UP001530400"/>
    </source>
</evidence>
<feature type="domain" description="FH2" evidence="4">
    <location>
        <begin position="1510"/>
        <end position="1953"/>
    </location>
</feature>
<protein>
    <recommendedName>
        <fullName evidence="7">Formin-like protein</fullName>
    </recommendedName>
</protein>
<dbReference type="Gene3D" id="1.20.58.2220">
    <property type="entry name" value="Formin, FH2 domain"/>
    <property type="match status" value="1"/>
</dbReference>
<dbReference type="Pfam" id="PF10152">
    <property type="entry name" value="CCDC53"/>
    <property type="match status" value="5"/>
</dbReference>
<comment type="caution">
    <text evidence="5">The sequence shown here is derived from an EMBL/GenBank/DDBJ whole genome shotgun (WGS) entry which is preliminary data.</text>
</comment>
<feature type="region of interest" description="Disordered" evidence="2">
    <location>
        <begin position="681"/>
        <end position="720"/>
    </location>
</feature>
<dbReference type="InterPro" id="IPR015425">
    <property type="entry name" value="FH2_Formin"/>
</dbReference>
<feature type="compositionally biased region" description="Polar residues" evidence="2">
    <location>
        <begin position="1140"/>
        <end position="1152"/>
    </location>
</feature>
<feature type="domain" description="C2 tensin-type" evidence="3">
    <location>
        <begin position="332"/>
        <end position="462"/>
    </location>
</feature>
<feature type="compositionally biased region" description="Basic and acidic residues" evidence="2">
    <location>
        <begin position="1256"/>
        <end position="1272"/>
    </location>
</feature>
<feature type="region of interest" description="Disordered" evidence="2">
    <location>
        <begin position="2523"/>
        <end position="2548"/>
    </location>
</feature>
<keyword evidence="6" id="KW-1185">Reference proteome</keyword>
<dbReference type="InterPro" id="IPR051425">
    <property type="entry name" value="Formin_Homology"/>
</dbReference>
<feature type="compositionally biased region" description="Basic and acidic residues" evidence="2">
    <location>
        <begin position="2362"/>
        <end position="2373"/>
    </location>
</feature>
<feature type="compositionally biased region" description="Low complexity" evidence="2">
    <location>
        <begin position="1577"/>
        <end position="1586"/>
    </location>
</feature>
<feature type="region of interest" description="Disordered" evidence="2">
    <location>
        <begin position="29"/>
        <end position="64"/>
    </location>
</feature>